<dbReference type="SUPFAM" id="SSF55729">
    <property type="entry name" value="Acyl-CoA N-acyltransferases (Nat)"/>
    <property type="match status" value="1"/>
</dbReference>
<accession>A0ABM0MZL9</accession>
<dbReference type="GeneID" id="102809631"/>
<dbReference type="Pfam" id="PF00583">
    <property type="entry name" value="Acetyltransf_1"/>
    <property type="match status" value="1"/>
</dbReference>
<feature type="domain" description="N-acetyltransferase" evidence="1">
    <location>
        <begin position="141"/>
        <end position="191"/>
    </location>
</feature>
<evidence type="ECO:0000259" key="1">
    <source>
        <dbReference type="Pfam" id="PF00583"/>
    </source>
</evidence>
<dbReference type="RefSeq" id="XP_006825460.1">
    <property type="nucleotide sequence ID" value="XM_006825397.1"/>
</dbReference>
<dbReference type="PANTHER" id="PTHR20905:SF1">
    <property type="entry name" value="AT07410P-RELATED"/>
    <property type="match status" value="1"/>
</dbReference>
<proteinExistence type="predicted"/>
<keyword evidence="2" id="KW-1185">Reference proteome</keyword>
<dbReference type="PANTHER" id="PTHR20905">
    <property type="entry name" value="N-ACETYLTRANSFERASE-RELATED"/>
    <property type="match status" value="1"/>
</dbReference>
<sequence>MASKQNHDIRYEVMTSEHVEEASHVLSEAFLRGDPLSIVVNHPYEVELSSNINLCKYCVQEGVSMVAIDNRTEKVVGAINGLLCHGNDIELEKPDHPMITADIAPYIIPAMKPYIWALEKSFYEYPDFNKDRDCMILVSCKIGVREDYGGIGIGTRLAELRADLCREKDIKFILVTSTGPISQKLYSKLGYEYISEIPYKEFEIDGKQPFASITACSSSKLFVGKL</sequence>
<organism evidence="2 3">
    <name type="scientific">Saccoglossus kowalevskii</name>
    <name type="common">Acorn worm</name>
    <dbReference type="NCBI Taxonomy" id="10224"/>
    <lineage>
        <taxon>Eukaryota</taxon>
        <taxon>Metazoa</taxon>
        <taxon>Hemichordata</taxon>
        <taxon>Enteropneusta</taxon>
        <taxon>Harrimaniidae</taxon>
        <taxon>Saccoglossus</taxon>
    </lineage>
</organism>
<evidence type="ECO:0000313" key="2">
    <source>
        <dbReference type="Proteomes" id="UP000694865"/>
    </source>
</evidence>
<evidence type="ECO:0000313" key="3">
    <source>
        <dbReference type="RefSeq" id="XP_006825460.1"/>
    </source>
</evidence>
<dbReference type="Gene3D" id="3.40.630.30">
    <property type="match status" value="1"/>
</dbReference>
<dbReference type="Proteomes" id="UP000694865">
    <property type="component" value="Unplaced"/>
</dbReference>
<dbReference type="InterPro" id="IPR016181">
    <property type="entry name" value="Acyl_CoA_acyltransferase"/>
</dbReference>
<protein>
    <submittedName>
        <fullName evidence="3">Uncharacterized protein LOC102809631</fullName>
    </submittedName>
</protein>
<name>A0ABM0MZL9_SACKO</name>
<gene>
    <name evidence="3" type="primary">LOC102809631</name>
</gene>
<reference evidence="3" key="1">
    <citation type="submission" date="2025-08" db="UniProtKB">
        <authorList>
            <consortium name="RefSeq"/>
        </authorList>
    </citation>
    <scope>IDENTIFICATION</scope>
    <source>
        <tissue evidence="3">Testes</tissue>
    </source>
</reference>
<dbReference type="InterPro" id="IPR000182">
    <property type="entry name" value="GNAT_dom"/>
</dbReference>